<proteinExistence type="inferred from homology"/>
<evidence type="ECO:0000256" key="10">
    <source>
        <dbReference type="ARBA" id="ARBA00049527"/>
    </source>
</evidence>
<sequence>LRSISGVSNVHQVVCIKHQDEMENAESGGAAQTDFIYCYGAITEVLRCGPPYLHTGHKVLVLVIPGNPGVVGFYRTFIQTLYALFGCHHPVWAVSHAGHCTPPASMDMVEDADSTTDLDTFGLNGQIEHKLTFIRKHVPKETNLILVGHSIGCYIILEIMRRDPSLKILKAVMLFPTIERMAQTPQGKTMTPVLCHMRYIAYLSIFLLSLLPETFKRSLVKLVFAGIGSLDSSVVQPTVGLLSGDSAANAVYMAGQEMRKVLQRDNVTIKKNLEKLIFYYGATDHWCPVQYYNEIQEDFPTGDFRLCENGFRHAFVLDAGREVAKMIAGWIQPHLRI</sequence>
<dbReference type="GeneTree" id="ENSGT00390000009688"/>
<dbReference type="STRING" id="109280.ENSHCOP00000008763"/>
<evidence type="ECO:0000256" key="3">
    <source>
        <dbReference type="ARBA" id="ARBA00008300"/>
    </source>
</evidence>
<dbReference type="FunFam" id="3.40.50.1820:FF:000068">
    <property type="entry name" value="Lipid droplet associated hydrolase"/>
    <property type="match status" value="1"/>
</dbReference>
<dbReference type="EC" id="3.1.1.13" evidence="9"/>
<dbReference type="GO" id="GO:0042632">
    <property type="term" value="P:cholesterol homeostasis"/>
    <property type="evidence" value="ECO:0007669"/>
    <property type="project" value="UniProtKB-ARBA"/>
</dbReference>
<evidence type="ECO:0000256" key="2">
    <source>
        <dbReference type="ARBA" id="ARBA00004502"/>
    </source>
</evidence>
<dbReference type="Ensembl" id="ENSHCOT00000014697.1">
    <property type="protein sequence ID" value="ENSHCOP00000008763.1"/>
    <property type="gene ID" value="ENSHCOG00000011088.1"/>
</dbReference>
<evidence type="ECO:0000256" key="6">
    <source>
        <dbReference type="ARBA" id="ARBA00022801"/>
    </source>
</evidence>
<evidence type="ECO:0000256" key="5">
    <source>
        <dbReference type="ARBA" id="ARBA00022677"/>
    </source>
</evidence>
<keyword evidence="5" id="KW-0551">Lipid droplet</keyword>
<evidence type="ECO:0000313" key="12">
    <source>
        <dbReference type="Proteomes" id="UP000264820"/>
    </source>
</evidence>
<dbReference type="InterPro" id="IPR029058">
    <property type="entry name" value="AB_hydrolase_fold"/>
</dbReference>
<dbReference type="Proteomes" id="UP000264820">
    <property type="component" value="Unplaced"/>
</dbReference>
<evidence type="ECO:0000256" key="1">
    <source>
        <dbReference type="ARBA" id="ARBA00004240"/>
    </source>
</evidence>
<dbReference type="Gene3D" id="3.40.50.1820">
    <property type="entry name" value="alpha/beta hydrolase"/>
    <property type="match status" value="1"/>
</dbReference>
<dbReference type="GO" id="GO:0019915">
    <property type="term" value="P:lipid storage"/>
    <property type="evidence" value="ECO:0007669"/>
    <property type="project" value="InterPro"/>
</dbReference>
<keyword evidence="6" id="KW-0378">Hydrolase</keyword>
<dbReference type="GO" id="GO:0035356">
    <property type="term" value="P:intracellular triglyceride homeostasis"/>
    <property type="evidence" value="ECO:0007669"/>
    <property type="project" value="UniProtKB-ARBA"/>
</dbReference>
<evidence type="ECO:0000256" key="8">
    <source>
        <dbReference type="ARBA" id="ARBA00031924"/>
    </source>
</evidence>
<reference evidence="11" key="1">
    <citation type="submission" date="2025-08" db="UniProtKB">
        <authorList>
            <consortium name="Ensembl"/>
        </authorList>
    </citation>
    <scope>IDENTIFICATION</scope>
</reference>
<comment type="subcellular location">
    <subcellularLocation>
        <location evidence="1">Endoplasmic reticulum</location>
    </subcellularLocation>
    <subcellularLocation>
        <location evidence="2">Lipid droplet</location>
    </subcellularLocation>
</comment>
<dbReference type="GO" id="GO:0005783">
    <property type="term" value="C:endoplasmic reticulum"/>
    <property type="evidence" value="ECO:0007669"/>
    <property type="project" value="UniProtKB-SubCell"/>
</dbReference>
<dbReference type="Pfam" id="PF10230">
    <property type="entry name" value="LIDHydrolase"/>
    <property type="match status" value="1"/>
</dbReference>
<dbReference type="PANTHER" id="PTHR13390">
    <property type="entry name" value="LIPASE"/>
    <property type="match status" value="1"/>
</dbReference>
<evidence type="ECO:0000256" key="4">
    <source>
        <dbReference type="ARBA" id="ARBA00019242"/>
    </source>
</evidence>
<keyword evidence="7" id="KW-0256">Endoplasmic reticulum</keyword>
<evidence type="ECO:0000256" key="7">
    <source>
        <dbReference type="ARBA" id="ARBA00022824"/>
    </source>
</evidence>
<dbReference type="OMA" id="WVPVSYY"/>
<accession>A0A3Q2XUT9</accession>
<dbReference type="GO" id="GO:0004771">
    <property type="term" value="F:sterol ester esterase activity"/>
    <property type="evidence" value="ECO:0007669"/>
    <property type="project" value="UniProtKB-EC"/>
</dbReference>
<reference evidence="11" key="2">
    <citation type="submission" date="2025-09" db="UniProtKB">
        <authorList>
            <consortium name="Ensembl"/>
        </authorList>
    </citation>
    <scope>IDENTIFICATION</scope>
</reference>
<protein>
    <recommendedName>
        <fullName evidence="4">Lipid droplet-associated hydrolase</fullName>
        <ecNumber evidence="9">3.1.1.13</ecNumber>
    </recommendedName>
    <alternativeName>
        <fullName evidence="8">Lipid droplet-associated serine hydrolase</fullName>
    </alternativeName>
</protein>
<dbReference type="GO" id="GO:0160077">
    <property type="term" value="P:lipid droplet fusion"/>
    <property type="evidence" value="ECO:0007669"/>
    <property type="project" value="UniProtKB-ARBA"/>
</dbReference>
<name>A0A3Q2XUT9_HIPCM</name>
<evidence type="ECO:0000256" key="9">
    <source>
        <dbReference type="ARBA" id="ARBA00039150"/>
    </source>
</evidence>
<dbReference type="InterPro" id="IPR019363">
    <property type="entry name" value="LDAH"/>
</dbReference>
<dbReference type="SUPFAM" id="SSF53474">
    <property type="entry name" value="alpha/beta-Hydrolases"/>
    <property type="match status" value="1"/>
</dbReference>
<keyword evidence="12" id="KW-1185">Reference proteome</keyword>
<comment type="catalytic activity">
    <reaction evidence="10">
        <text>a cholesterol ester + H2O = cholesterol + a fatty acid + H(+)</text>
        <dbReference type="Rhea" id="RHEA:36403"/>
        <dbReference type="ChEBI" id="CHEBI:15377"/>
        <dbReference type="ChEBI" id="CHEBI:15378"/>
        <dbReference type="ChEBI" id="CHEBI:16113"/>
        <dbReference type="ChEBI" id="CHEBI:17002"/>
        <dbReference type="ChEBI" id="CHEBI:28868"/>
        <dbReference type="EC" id="3.1.1.13"/>
    </reaction>
    <physiologicalReaction direction="left-to-right" evidence="10">
        <dbReference type="Rhea" id="RHEA:36404"/>
    </physiologicalReaction>
</comment>
<evidence type="ECO:0000313" key="11">
    <source>
        <dbReference type="Ensembl" id="ENSHCOP00000008763.1"/>
    </source>
</evidence>
<organism evidence="11 12">
    <name type="scientific">Hippocampus comes</name>
    <name type="common">Tiger tail seahorse</name>
    <dbReference type="NCBI Taxonomy" id="109280"/>
    <lineage>
        <taxon>Eukaryota</taxon>
        <taxon>Metazoa</taxon>
        <taxon>Chordata</taxon>
        <taxon>Craniata</taxon>
        <taxon>Vertebrata</taxon>
        <taxon>Euteleostomi</taxon>
        <taxon>Actinopterygii</taxon>
        <taxon>Neopterygii</taxon>
        <taxon>Teleostei</taxon>
        <taxon>Neoteleostei</taxon>
        <taxon>Acanthomorphata</taxon>
        <taxon>Syngnathiaria</taxon>
        <taxon>Syngnathiformes</taxon>
        <taxon>Syngnathoidei</taxon>
        <taxon>Syngnathidae</taxon>
        <taxon>Hippocampus</taxon>
    </lineage>
</organism>
<comment type="similarity">
    <text evidence="3">Belongs to the AB hydrolase superfamily. LDAH family.</text>
</comment>
<dbReference type="GO" id="GO:0005811">
    <property type="term" value="C:lipid droplet"/>
    <property type="evidence" value="ECO:0007669"/>
    <property type="project" value="UniProtKB-SubCell"/>
</dbReference>
<dbReference type="PANTHER" id="PTHR13390:SF0">
    <property type="entry name" value="LIPID DROPLET-ASSOCIATED HYDROLASE"/>
    <property type="match status" value="1"/>
</dbReference>
<dbReference type="AlphaFoldDB" id="A0A3Q2XUT9"/>